<evidence type="ECO:0000313" key="2">
    <source>
        <dbReference type="EnsemblMetazoa" id="SCAU005390-PC"/>
    </source>
</evidence>
<dbReference type="SMART" id="SM00225">
    <property type="entry name" value="BTB"/>
    <property type="match status" value="1"/>
</dbReference>
<keyword evidence="3" id="KW-1185">Reference proteome</keyword>
<dbReference type="Pfam" id="PF00651">
    <property type="entry name" value="BTB"/>
    <property type="match status" value="1"/>
</dbReference>
<dbReference type="OrthoDB" id="7963723at2759"/>
<reference evidence="2" key="1">
    <citation type="submission" date="2020-05" db="UniProtKB">
        <authorList>
            <consortium name="EnsemblMetazoa"/>
        </authorList>
    </citation>
    <scope>IDENTIFICATION</scope>
    <source>
        <strain evidence="2">USDA</strain>
    </source>
</reference>
<proteinExistence type="predicted"/>
<organism evidence="2 3">
    <name type="scientific">Stomoxys calcitrans</name>
    <name type="common">Stable fly</name>
    <name type="synonym">Conops calcitrans</name>
    <dbReference type="NCBI Taxonomy" id="35570"/>
    <lineage>
        <taxon>Eukaryota</taxon>
        <taxon>Metazoa</taxon>
        <taxon>Ecdysozoa</taxon>
        <taxon>Arthropoda</taxon>
        <taxon>Hexapoda</taxon>
        <taxon>Insecta</taxon>
        <taxon>Pterygota</taxon>
        <taxon>Neoptera</taxon>
        <taxon>Endopterygota</taxon>
        <taxon>Diptera</taxon>
        <taxon>Brachycera</taxon>
        <taxon>Muscomorpha</taxon>
        <taxon>Muscoidea</taxon>
        <taxon>Muscidae</taxon>
        <taxon>Stomoxys</taxon>
    </lineage>
</organism>
<protein>
    <recommendedName>
        <fullName evidence="1">BTB domain-containing protein</fullName>
    </recommendedName>
</protein>
<dbReference type="Gene3D" id="3.30.710.10">
    <property type="entry name" value="Potassium Channel Kv1.1, Chain A"/>
    <property type="match status" value="1"/>
</dbReference>
<dbReference type="EnsemblMetazoa" id="SCAU005390-RC">
    <property type="protein sequence ID" value="SCAU005390-PC"/>
    <property type="gene ID" value="SCAU005390"/>
</dbReference>
<name>A0A1I8P6X9_STOCA</name>
<dbReference type="VEuPathDB" id="VectorBase:SCAU005390"/>
<dbReference type="PANTHER" id="PTHR45774">
    <property type="entry name" value="BTB/POZ DOMAIN-CONTAINING"/>
    <property type="match status" value="1"/>
</dbReference>
<accession>A0A1I8P6X9</accession>
<dbReference type="PROSITE" id="PS50097">
    <property type="entry name" value="BTB"/>
    <property type="match status" value="1"/>
</dbReference>
<dbReference type="SUPFAM" id="SSF54695">
    <property type="entry name" value="POZ domain"/>
    <property type="match status" value="1"/>
</dbReference>
<sequence>MANANDLLKNVSATVPEKVGDMFKVGFVIDCKFLVGKSAEAIFGHKWKFALESPVFERMFCGAFIEANNSTEVALPDDDPKIFRILRRLLYNFREADVTSLSFEDTSNLCIMADKYMVETVVKLCCGHLFTFKERKKQIKLFALARKLQDKFLLYKIELILKIISYPLHVAQNELDSNCFFF</sequence>
<dbReference type="Proteomes" id="UP000095300">
    <property type="component" value="Unassembled WGS sequence"/>
</dbReference>
<evidence type="ECO:0000259" key="1">
    <source>
        <dbReference type="PROSITE" id="PS50097"/>
    </source>
</evidence>
<gene>
    <name evidence="2" type="primary">106085827</name>
</gene>
<dbReference type="InterPro" id="IPR000210">
    <property type="entry name" value="BTB/POZ_dom"/>
</dbReference>
<dbReference type="AlphaFoldDB" id="A0A1I8P6X9"/>
<dbReference type="PANTHER" id="PTHR45774:SF3">
    <property type="entry name" value="BTB (POZ) DOMAIN-CONTAINING 2B-RELATED"/>
    <property type="match status" value="1"/>
</dbReference>
<evidence type="ECO:0000313" key="3">
    <source>
        <dbReference type="Proteomes" id="UP000095300"/>
    </source>
</evidence>
<dbReference type="InterPro" id="IPR011333">
    <property type="entry name" value="SKP1/BTB/POZ_sf"/>
</dbReference>
<feature type="domain" description="BTB" evidence="1">
    <location>
        <begin position="29"/>
        <end position="92"/>
    </location>
</feature>